<keyword evidence="4" id="KW-1185">Reference proteome</keyword>
<evidence type="ECO:0000256" key="1">
    <source>
        <dbReference type="ARBA" id="ARBA00007788"/>
    </source>
</evidence>
<reference evidence="3 4" key="1">
    <citation type="submission" date="2018-07" db="EMBL/GenBank/DDBJ databases">
        <title>Genome sequence of Azospirillum sp. ATCC 49961.</title>
        <authorList>
            <person name="Sant'Anna F.H."/>
            <person name="Baldani J.I."/>
            <person name="Zilli J.E."/>
            <person name="Reis V.M."/>
            <person name="Hartmann A."/>
            <person name="Cruz L."/>
            <person name="de Souza E.M."/>
            <person name="de Oliveira Pedrosa F."/>
            <person name="Passaglia L.M.P."/>
        </authorList>
    </citation>
    <scope>NUCLEOTIDE SEQUENCE [LARGE SCALE GENOMIC DNA]</scope>
    <source>
        <strain evidence="3 4">ATCC 49961</strain>
    </source>
</reference>
<feature type="region of interest" description="Disordered" evidence="2">
    <location>
        <begin position="432"/>
        <end position="453"/>
    </location>
</feature>
<sequence length="630" mass="66489">MDHSLSAFIAAQKFLTAAEERDLITRAQAGSKRARDRLVESHLPLVAANAARVARWSGLDDEELLSIGSEEVVKAVDRFDLSRKARLSTAAGQSVNRAMVEYVLKNRSMIFHGGRKGRAAQRMLTKYSHERLECDLDAVIAEIAEALELDGVDQLALYRSRSRDISLDATVGEDGDTTVGELMSNGEGEDDVIEMVENNRRLSLLDRALASLSEVEREIFKGRTLTEPAISMKALSDRFHISADMVREITNVAQHKVTAFVLSGGKVAPQIEAVVKPVETVAEEAVVVETTVVAAETVEVITPVAEATLATHETSAALRRLALADELSFGPARAMVTQHLATVSGRRAPAPPSTPILVVPRQVGSGVAREVVQHLTPSNTVVQRHISYDKKSEAASTTELVVGATASYSPRIDGKEPYGDGGKPYDKVSYRQTDGEAPRVEPGAASRPAQVAEKTSALCFPSASTFRPPESGRPGVAPVGQRPAAHPLGHLLQVRPGGHLPPVVLDGRPPAVHLGGAATRSPTRLRTTVVSDSVPLGAAGGGFNGGAATRTPEVLPFVRPDGSALGQPLATTSGQPRGIVPRQPQAKAKGAPTQLGLAGGGGSRPPTALQATVRASLGLSRSPQGLRLAA</sequence>
<dbReference type="EMBL" id="QOKW01000022">
    <property type="protein sequence ID" value="KAA0677617.1"/>
    <property type="molecule type" value="Genomic_DNA"/>
</dbReference>
<dbReference type="GO" id="GO:0006352">
    <property type="term" value="P:DNA-templated transcription initiation"/>
    <property type="evidence" value="ECO:0007669"/>
    <property type="project" value="InterPro"/>
</dbReference>
<dbReference type="InterPro" id="IPR013325">
    <property type="entry name" value="RNA_pol_sigma_r2"/>
</dbReference>
<dbReference type="InterPro" id="IPR013324">
    <property type="entry name" value="RNA_pol_sigma_r3/r4-like"/>
</dbReference>
<dbReference type="InterPro" id="IPR014284">
    <property type="entry name" value="RNA_pol_sigma-70_dom"/>
</dbReference>
<evidence type="ECO:0000313" key="4">
    <source>
        <dbReference type="Proteomes" id="UP000480854"/>
    </source>
</evidence>
<dbReference type="InterPro" id="IPR050813">
    <property type="entry name" value="Sigma-70_Factor"/>
</dbReference>
<accession>A0A9W7NG29</accession>
<dbReference type="SUPFAM" id="SSF88659">
    <property type="entry name" value="Sigma3 and sigma4 domains of RNA polymerase sigma factors"/>
    <property type="match status" value="1"/>
</dbReference>
<dbReference type="Proteomes" id="UP000480854">
    <property type="component" value="Unassembled WGS sequence"/>
</dbReference>
<dbReference type="AlphaFoldDB" id="A0A9W7NG29"/>
<gene>
    <name evidence="3" type="ORF">DS843_22520</name>
</gene>
<dbReference type="PANTHER" id="PTHR30376:SF3">
    <property type="entry name" value="RNA POLYMERASE SIGMA FACTOR RPOH"/>
    <property type="match status" value="1"/>
</dbReference>
<dbReference type="RefSeq" id="WP_149471087.1">
    <property type="nucleotide sequence ID" value="NZ_QOKW01000022.1"/>
</dbReference>
<feature type="region of interest" description="Disordered" evidence="2">
    <location>
        <begin position="561"/>
        <end position="608"/>
    </location>
</feature>
<comment type="similarity">
    <text evidence="1">Belongs to the sigma-70 factor family.</text>
</comment>
<dbReference type="NCBIfam" id="TIGR02937">
    <property type="entry name" value="sigma70-ECF"/>
    <property type="match status" value="1"/>
</dbReference>
<protein>
    <submittedName>
        <fullName evidence="3">Uncharacterized protein</fullName>
    </submittedName>
</protein>
<comment type="caution">
    <text evidence="3">The sequence shown here is derived from an EMBL/GenBank/DDBJ whole genome shotgun (WGS) entry which is preliminary data.</text>
</comment>
<dbReference type="SUPFAM" id="SSF88946">
    <property type="entry name" value="Sigma2 domain of RNA polymerase sigma factors"/>
    <property type="match status" value="1"/>
</dbReference>
<dbReference type="GO" id="GO:0003700">
    <property type="term" value="F:DNA-binding transcription factor activity"/>
    <property type="evidence" value="ECO:0007669"/>
    <property type="project" value="InterPro"/>
</dbReference>
<dbReference type="Gene3D" id="1.20.120.1810">
    <property type="match status" value="1"/>
</dbReference>
<proteinExistence type="inferred from homology"/>
<name>A0A9W7NG29_9PROT</name>
<evidence type="ECO:0000256" key="2">
    <source>
        <dbReference type="SAM" id="MobiDB-lite"/>
    </source>
</evidence>
<evidence type="ECO:0000313" key="3">
    <source>
        <dbReference type="EMBL" id="KAA0677617.1"/>
    </source>
</evidence>
<dbReference type="OrthoDB" id="9804285at2"/>
<organism evidence="3 4">
    <name type="scientific">Roseomonas genomospecies 6</name>
    <dbReference type="NCBI Taxonomy" id="214106"/>
    <lineage>
        <taxon>Bacteria</taxon>
        <taxon>Pseudomonadati</taxon>
        <taxon>Pseudomonadota</taxon>
        <taxon>Alphaproteobacteria</taxon>
        <taxon>Acetobacterales</taxon>
        <taxon>Roseomonadaceae</taxon>
        <taxon>Roseomonas</taxon>
    </lineage>
</organism>
<dbReference type="Gene3D" id="1.20.140.160">
    <property type="match status" value="1"/>
</dbReference>
<dbReference type="PANTHER" id="PTHR30376">
    <property type="entry name" value="SIGMA FACTOR RPOH HEAT SHOCK RELATED"/>
    <property type="match status" value="1"/>
</dbReference>